<evidence type="ECO:0000259" key="1">
    <source>
        <dbReference type="Pfam" id="PF25794"/>
    </source>
</evidence>
<feature type="domain" description="Sacsin/Nov" evidence="1">
    <location>
        <begin position="8"/>
        <end position="232"/>
    </location>
</feature>
<dbReference type="EMBL" id="JBAHYK010002101">
    <property type="protein sequence ID" value="KAL0565846.1"/>
    <property type="molecule type" value="Genomic_DNA"/>
</dbReference>
<sequence length="2324" mass="260580">MAFREKFKVTDNIKAILDAYPFSIGIFREILQNSDDAGAKKQIFVLDASTHRSDNINNPRLTETQGPALLAYNEAKFSDDDWEALQSVHSSSKRTDTSKIGKYGIGFRSCYHITDYPQVMSGDSLAIFDPHSHIFRDGGRRIDMQDYDNQYSDVISAFSSVLPPNHVGPLEGTAFRLPFRVDSGSEISSKIITAREMKELIDKFVAEELDVVLLFLRNVEDIKIYVVDEDGTRALHSHCKISKSDPHDIAVGFSQTSCEITINIAGAACAQTSTWWILRGDFSLEEASQILSDTLGRDVRGVLTKNKLSPGMALAIQRDNSDAFDKGRLFTFLPLPLKTRFPLHIHGLFSLTQSRQNLRNMGEIKGVLESSDDRVFLAWNAMLFEVYLPVVWAVLLDLLSSAASPRIYDAWPKPQPDVEGVDSANWKAVPRRLVDEVVKAGFPVWPVENGKGDVAFMGLGEVMLLSDAPSQYPPPVEVLARAGVNVARVPSYIHNILHENHRQYPDISFLSPLSLGQHFRAYPQKLETLSGLDKTNLLEYLVSDQSLQNMIDLRIVPLPNDRFVALQCYSLTSEKHTLLPEPHFAVFASFDDDAIALHLLPEPVARLLQSKGPAELNVQPLNDRIVVTYLASLAEFPLTWIYEFWTWMVDIWGSRDILFHSITSFEIIPCNDGKLRRPNDIVFIAGRPSNDALETGLDKLGISFLSSEFPPTASEFLVRKGCAKLLSDIGSLLDCVNPDGRLVSTESAAILQHFLDQPSYRKLSSTRRSKLRQLPLFPLLRPNPDGLAIERVIDRLQDAPEIQGVVDVSIVVNNLLLPPASNISFLDLSPPNDNLLHLVEPGRQPLSVQNLLLLSLQSFQSQPAGFHLSLIKYVAAQRSSIASSIIENLGNIPFLRTKGGETRSPREVIDPSSPIADLFAGSPEGWLPAEKGPLVANLQKLGLLQRKLSTALVNNRIHYISSASPTYSSAPELARRLLDAIRDENFDCSGVSVLSDKRWLPAENGLRSHKECLDPGLYRSRRELFDEVLDVVHLVPGCLHAHLGWAPSIPLPILFAQFQSLVRKQDPTKLKIVISELSSRELSPENFQELRDVIGDNPWIPTDKLQLVPTERAVFSAESVHGQSIPFFYELPDFSSFYSSMGCRKTPSVSAMLSALKLLKTARVKNKTSIPNSAVILLECMADLGLSPKDRAQLLVPDTTCELRPIDDVVYMDVTSPILSGSELHFTHRNIDHALAVRLQISFLGHRALSIENLADYDMEEKLTTKIQNTLSQYTEQQLLTEMLANAVDAGASHFAVLVDDLPARTELLLSPSMKQFQACPSLIVYNDAMFSPEDFKGICNLGMGAKYEQSNTIGQFGLGALTMFHITDMPMIVSGDHVMFLDPSKTHLPFGHCASTLLQWKQILGLPLKGALTAAQVLNDFIPPFRCCASQCLLFTPLLSISTFSRSRQGVQNHWSLTATRQKDYEDSIYVSSRVLISTQKSQTTTHEWRVVLRKDISPLAEQYNALRQNRRVRSPIVIGLAAEVTGIQKDGGTADKSSDMKLFSTLPLPLTSQLPVHLTAPFILSPDRRHIRLESNYDKLEAQFNRWLLSDLTPDLYFFLLEQLVVRHHESSSRWWPCQTDDGIISNTLVKSFYESLAKTSRRVFMTNLPPFQPLLPSEAIISGREPPDVARLLLRLHTRNRVTFDPKDSDLFSRWDGILRMVDGALVRSEILRARTIFREWMESEVLRASYLTSLIPFILSSTPSSEPDATHLKGLPLIPLVDGSLGIFGTPVTYYFAPLNSSSKMYTKFSQLFPPGRLIDHTFGLRNNLLGQGLNISELDPKAVRGLLRGIIPEGECRVVTPQAASYINVFWEIFPELPPSTINELSTFTLLPTATGSYLSTAYYRNPSVIVAAPTDEPWLIQCIAQLGAVVIKREYIQRLPQGCVPDKDPLMRALLSYFRQADLSQICTRFTHLDPSMYERFAYWLRDGLSHSDVIARDRTVTSVVKGLPVWPVYESNSTTSGTILRPIGGISMLSSSFTPKVVLFIRRFINVSFAPHSGLLAQMQVSQISEGEIFRYLRLPNILEPRDVEEYKSLVELARGRYSGTILIPNGNRVMTPASSLYAHDPLFLSAFSVNDFPHELFRDLEQSQLCQHGLKVQRDLSIFLFTQCAQAFHDNRHNDSRTKLTRARIMCRIFSEDLPLHARADRWGGLDHFRFIPSSDERDQRSMWREYIEPKPEIVSPAEVVLDSLAAIAWTQRTFTAASPHQRLFLANASFGVPTPQEVVKHLQCLAQIAIDHPSNRQVLHDITETYDWLNKNSEQARSSMLNLHDQNLFLN</sequence>
<reference evidence="2 3" key="1">
    <citation type="submission" date="2024-02" db="EMBL/GenBank/DDBJ databases">
        <title>A draft genome for the cacao thread blight pathogen Marasmius crinis-equi.</title>
        <authorList>
            <person name="Cohen S.P."/>
            <person name="Baruah I.K."/>
            <person name="Amoako-Attah I."/>
            <person name="Bukari Y."/>
            <person name="Meinhardt L.W."/>
            <person name="Bailey B.A."/>
        </authorList>
    </citation>
    <scope>NUCLEOTIDE SEQUENCE [LARGE SCALE GENOMIC DNA]</scope>
    <source>
        <strain evidence="2 3">GH-76</strain>
    </source>
</reference>
<feature type="domain" description="Sacsin/Nov" evidence="1">
    <location>
        <begin position="1261"/>
        <end position="1393"/>
    </location>
</feature>
<dbReference type="Proteomes" id="UP001465976">
    <property type="component" value="Unassembled WGS sequence"/>
</dbReference>
<protein>
    <recommendedName>
        <fullName evidence="1">Sacsin/Nov domain-containing protein</fullName>
    </recommendedName>
</protein>
<dbReference type="Gene3D" id="3.30.565.10">
    <property type="entry name" value="Histidine kinase-like ATPase, C-terminal domain"/>
    <property type="match status" value="1"/>
</dbReference>
<feature type="non-terminal residue" evidence="2">
    <location>
        <position position="2324"/>
    </location>
</feature>
<accession>A0ABR3EST6</accession>
<dbReference type="PANTHER" id="PTHR15600">
    <property type="entry name" value="SACSIN"/>
    <property type="match status" value="1"/>
</dbReference>
<proteinExistence type="predicted"/>
<dbReference type="SUPFAM" id="SSF55874">
    <property type="entry name" value="ATPase domain of HSP90 chaperone/DNA topoisomerase II/histidine kinase"/>
    <property type="match status" value="2"/>
</dbReference>
<dbReference type="InterPro" id="IPR058210">
    <property type="entry name" value="SACS/Nov_dom"/>
</dbReference>
<comment type="caution">
    <text evidence="2">The sequence shown here is derived from an EMBL/GenBank/DDBJ whole genome shotgun (WGS) entry which is preliminary data.</text>
</comment>
<name>A0ABR3EST6_9AGAR</name>
<evidence type="ECO:0000313" key="2">
    <source>
        <dbReference type="EMBL" id="KAL0565846.1"/>
    </source>
</evidence>
<keyword evidence="3" id="KW-1185">Reference proteome</keyword>
<dbReference type="PANTHER" id="PTHR15600:SF42">
    <property type="entry name" value="SACSIN"/>
    <property type="match status" value="1"/>
</dbReference>
<dbReference type="Pfam" id="PF25794">
    <property type="entry name" value="SACS"/>
    <property type="match status" value="2"/>
</dbReference>
<evidence type="ECO:0000313" key="3">
    <source>
        <dbReference type="Proteomes" id="UP001465976"/>
    </source>
</evidence>
<gene>
    <name evidence="2" type="ORF">V5O48_016173</name>
</gene>
<dbReference type="InterPro" id="IPR036890">
    <property type="entry name" value="HATPase_C_sf"/>
</dbReference>
<dbReference type="NCBIfam" id="NF047352">
    <property type="entry name" value="P_loop_sacsin"/>
    <property type="match status" value="2"/>
</dbReference>
<dbReference type="InterPro" id="IPR052972">
    <property type="entry name" value="Sacsin_chaperone_reg"/>
</dbReference>
<organism evidence="2 3">
    <name type="scientific">Marasmius crinis-equi</name>
    <dbReference type="NCBI Taxonomy" id="585013"/>
    <lineage>
        <taxon>Eukaryota</taxon>
        <taxon>Fungi</taxon>
        <taxon>Dikarya</taxon>
        <taxon>Basidiomycota</taxon>
        <taxon>Agaricomycotina</taxon>
        <taxon>Agaricomycetes</taxon>
        <taxon>Agaricomycetidae</taxon>
        <taxon>Agaricales</taxon>
        <taxon>Marasmiineae</taxon>
        <taxon>Marasmiaceae</taxon>
        <taxon>Marasmius</taxon>
    </lineage>
</organism>